<dbReference type="HOGENOM" id="CLU_3077917_0_0_5"/>
<dbReference type="AlphaFoldDB" id="K7Z611"/>
<sequence length="52" mass="5955">MIQSCINTIALKCFNHNSISYFIVIPSISPNFNENSFLLVAYLYAVGYFYIP</sequence>
<dbReference type="KEGG" id="thal:A1OE_1394"/>
<proteinExistence type="predicted"/>
<accession>K7Z611</accession>
<dbReference type="Proteomes" id="UP000010077">
    <property type="component" value="Chromosome"/>
</dbReference>
<evidence type="ECO:0000313" key="2">
    <source>
        <dbReference type="Proteomes" id="UP000010077"/>
    </source>
</evidence>
<organism evidence="1 2">
    <name type="scientific">Candidatus Endolissoclinum faulkneri L2</name>
    <dbReference type="NCBI Taxonomy" id="1193729"/>
    <lineage>
        <taxon>Bacteria</taxon>
        <taxon>Pseudomonadati</taxon>
        <taxon>Pseudomonadota</taxon>
        <taxon>Alphaproteobacteria</taxon>
        <taxon>Rhodospirillales</taxon>
        <taxon>Rhodospirillaceae</taxon>
        <taxon>Candidatus Endolissoclinum</taxon>
    </lineage>
</organism>
<reference evidence="1 2" key="1">
    <citation type="journal article" date="2012" name="Proc. Natl. Acad. Sci. U.S.A.">
        <title>Genome streamlining and chemical defense in a coral reef symbiosis.</title>
        <authorList>
            <person name="Kwan J.C."/>
            <person name="Donia M.S."/>
            <person name="Han A.W."/>
            <person name="Hirose E."/>
            <person name="Haygood M.G."/>
            <person name="Schmidt E.W."/>
        </authorList>
    </citation>
    <scope>NUCLEOTIDE SEQUENCE [LARGE SCALE GENOMIC DNA]</scope>
    <source>
        <strain evidence="1 2">L2</strain>
    </source>
</reference>
<evidence type="ECO:0000313" key="1">
    <source>
        <dbReference type="EMBL" id="AFX99563.1"/>
    </source>
</evidence>
<gene>
    <name evidence="1" type="ORF">A1OE_1394</name>
</gene>
<name>K7Z611_9PROT</name>
<protein>
    <submittedName>
        <fullName evidence="1">Uncharacterized protein</fullName>
    </submittedName>
</protein>
<dbReference type="EMBL" id="CP003539">
    <property type="protein sequence ID" value="AFX99563.1"/>
    <property type="molecule type" value="Genomic_DNA"/>
</dbReference>
<keyword evidence="2" id="KW-1185">Reference proteome</keyword>